<dbReference type="Gene3D" id="1.10.1740.10">
    <property type="match status" value="1"/>
</dbReference>
<dbReference type="GO" id="GO:0016987">
    <property type="term" value="F:sigma factor activity"/>
    <property type="evidence" value="ECO:0007669"/>
    <property type="project" value="UniProtKB-KW"/>
</dbReference>
<gene>
    <name evidence="7" type="ordered locus">Pedsa_3322</name>
</gene>
<dbReference type="InterPro" id="IPR039425">
    <property type="entry name" value="RNA_pol_sigma-70-like"/>
</dbReference>
<dbReference type="Pfam" id="PF08281">
    <property type="entry name" value="Sigma70_r4_2"/>
    <property type="match status" value="1"/>
</dbReference>
<sequence>MTKDVFVALSDEELLKFISERNELAFEVLYNRYQRKIYTFALKVLKHEERAEDVVHEIFLRLWQHSQPAQINNLEAYLRIATRNYSLKVLRRLIVEENAAERIVNTQMGRQLSDIEEQIFFKEIDGRYREVLSKMPSQQQKVYILCKEEGLKYEEVAEKMAISKLTVKTHMQHALRFMRSNLIKYTGTVLILILLKSFF</sequence>
<dbReference type="EMBL" id="CP002545">
    <property type="protein sequence ID" value="ADY53857.1"/>
    <property type="molecule type" value="Genomic_DNA"/>
</dbReference>
<dbReference type="NCBIfam" id="TIGR02985">
    <property type="entry name" value="Sig70_bacteroi1"/>
    <property type="match status" value="1"/>
</dbReference>
<keyword evidence="2" id="KW-0805">Transcription regulation</keyword>
<keyword evidence="3" id="KW-0731">Sigma factor</keyword>
<dbReference type="SUPFAM" id="SSF88659">
    <property type="entry name" value="Sigma3 and sigma4 domains of RNA polymerase sigma factors"/>
    <property type="match status" value="1"/>
</dbReference>
<dbReference type="Proteomes" id="UP000000310">
    <property type="component" value="Chromosome"/>
</dbReference>
<feature type="domain" description="RNA polymerase sigma factor 70 region 4 type 2" evidence="6">
    <location>
        <begin position="127"/>
        <end position="178"/>
    </location>
</feature>
<reference evidence="8" key="2">
    <citation type="submission" date="2011-02" db="EMBL/GenBank/DDBJ databases">
        <title>The complete genome of Pedobacter saltans DSM 12145.</title>
        <authorList>
            <consortium name="US DOE Joint Genome Institute (JGI-PGF)"/>
            <person name="Lucas S."/>
            <person name="Copeland A."/>
            <person name="Lapidus A."/>
            <person name="Bruce D."/>
            <person name="Goodwin L."/>
            <person name="Pitluck S."/>
            <person name="Kyrpides N."/>
            <person name="Mavromatis K."/>
            <person name="Pagani I."/>
            <person name="Ivanova N."/>
            <person name="Ovchinnikova G."/>
            <person name="Lu M."/>
            <person name="Detter J.C."/>
            <person name="Han C."/>
            <person name="Land M."/>
            <person name="Hauser L."/>
            <person name="Markowitz V."/>
            <person name="Cheng J.-F."/>
            <person name="Hugenholtz P."/>
            <person name="Woyke T."/>
            <person name="Wu D."/>
            <person name="Tindall B."/>
            <person name="Pomrenke H.G."/>
            <person name="Brambilla E."/>
            <person name="Klenk H.-P."/>
            <person name="Eisen J.A."/>
        </authorList>
    </citation>
    <scope>NUCLEOTIDE SEQUENCE [LARGE SCALE GENOMIC DNA]</scope>
    <source>
        <strain evidence="8">ATCC 51119 / DSM 12145 / JCM 21818 / LMG 10337 / NBRC 100064 / NCIMB 13643</strain>
    </source>
</reference>
<keyword evidence="4" id="KW-0804">Transcription</keyword>
<organism evidence="7 8">
    <name type="scientific">Pseudopedobacter saltans (strain ATCC 51119 / DSM 12145 / JCM 21818 / CCUG 39354 / LMG 10337 / NBRC 100064 / NCIMB 13643)</name>
    <name type="common">Pedobacter saltans</name>
    <dbReference type="NCBI Taxonomy" id="762903"/>
    <lineage>
        <taxon>Bacteria</taxon>
        <taxon>Pseudomonadati</taxon>
        <taxon>Bacteroidota</taxon>
        <taxon>Sphingobacteriia</taxon>
        <taxon>Sphingobacteriales</taxon>
        <taxon>Sphingobacteriaceae</taxon>
        <taxon>Pseudopedobacter</taxon>
    </lineage>
</organism>
<dbReference type="eggNOG" id="COG1595">
    <property type="taxonomic scope" value="Bacteria"/>
</dbReference>
<dbReference type="Pfam" id="PF04542">
    <property type="entry name" value="Sigma70_r2"/>
    <property type="match status" value="1"/>
</dbReference>
<dbReference type="PANTHER" id="PTHR43133">
    <property type="entry name" value="RNA POLYMERASE ECF-TYPE SIGMA FACTO"/>
    <property type="match status" value="1"/>
</dbReference>
<dbReference type="InterPro" id="IPR007627">
    <property type="entry name" value="RNA_pol_sigma70_r2"/>
</dbReference>
<name>F0SCL3_PSESL</name>
<evidence type="ECO:0000256" key="1">
    <source>
        <dbReference type="ARBA" id="ARBA00010641"/>
    </source>
</evidence>
<comment type="similarity">
    <text evidence="1">Belongs to the sigma-70 factor family. ECF subfamily.</text>
</comment>
<proteinExistence type="inferred from homology"/>
<dbReference type="SUPFAM" id="SSF88946">
    <property type="entry name" value="Sigma2 domain of RNA polymerase sigma factors"/>
    <property type="match status" value="1"/>
</dbReference>
<dbReference type="OrthoDB" id="799938at2"/>
<dbReference type="HOGENOM" id="CLU_047691_4_0_10"/>
<dbReference type="InterPro" id="IPR013249">
    <property type="entry name" value="RNA_pol_sigma70_r4_t2"/>
</dbReference>
<dbReference type="STRING" id="762903.Pedsa_3322"/>
<dbReference type="RefSeq" id="WP_013634340.1">
    <property type="nucleotide sequence ID" value="NC_015177.1"/>
</dbReference>
<dbReference type="InterPro" id="IPR036388">
    <property type="entry name" value="WH-like_DNA-bd_sf"/>
</dbReference>
<evidence type="ECO:0000256" key="2">
    <source>
        <dbReference type="ARBA" id="ARBA00023015"/>
    </source>
</evidence>
<evidence type="ECO:0000313" key="8">
    <source>
        <dbReference type="Proteomes" id="UP000000310"/>
    </source>
</evidence>
<evidence type="ECO:0000256" key="3">
    <source>
        <dbReference type="ARBA" id="ARBA00023082"/>
    </source>
</evidence>
<keyword evidence="8" id="KW-1185">Reference proteome</keyword>
<evidence type="ECO:0000313" key="7">
    <source>
        <dbReference type="EMBL" id="ADY53857.1"/>
    </source>
</evidence>
<dbReference type="GO" id="GO:0003677">
    <property type="term" value="F:DNA binding"/>
    <property type="evidence" value="ECO:0007669"/>
    <property type="project" value="InterPro"/>
</dbReference>
<accession>F0SCL3</accession>
<dbReference type="NCBIfam" id="TIGR02937">
    <property type="entry name" value="sigma70-ECF"/>
    <property type="match status" value="1"/>
</dbReference>
<dbReference type="InterPro" id="IPR013325">
    <property type="entry name" value="RNA_pol_sigma_r2"/>
</dbReference>
<dbReference type="GO" id="GO:0006352">
    <property type="term" value="P:DNA-templated transcription initiation"/>
    <property type="evidence" value="ECO:0007669"/>
    <property type="project" value="InterPro"/>
</dbReference>
<evidence type="ECO:0000259" key="6">
    <source>
        <dbReference type="Pfam" id="PF08281"/>
    </source>
</evidence>
<dbReference type="PANTHER" id="PTHR43133:SF46">
    <property type="entry name" value="RNA POLYMERASE SIGMA-70 FACTOR ECF SUBFAMILY"/>
    <property type="match status" value="1"/>
</dbReference>
<reference evidence="7 8" key="1">
    <citation type="journal article" date="2011" name="Stand. Genomic Sci.">
        <title>Complete genome sequence of the gliding, heparinolytic Pedobacter saltans type strain (113).</title>
        <authorList>
            <person name="Liolios K."/>
            <person name="Sikorski J."/>
            <person name="Lu M."/>
            <person name="Nolan M."/>
            <person name="Lapidus A."/>
            <person name="Lucas S."/>
            <person name="Hammon N."/>
            <person name="Deshpande S."/>
            <person name="Cheng J.F."/>
            <person name="Tapia R."/>
            <person name="Han C."/>
            <person name="Goodwin L."/>
            <person name="Pitluck S."/>
            <person name="Huntemann M."/>
            <person name="Ivanova N."/>
            <person name="Pagani I."/>
            <person name="Mavromatis K."/>
            <person name="Ovchinikova G."/>
            <person name="Pati A."/>
            <person name="Chen A."/>
            <person name="Palaniappan K."/>
            <person name="Land M."/>
            <person name="Hauser L."/>
            <person name="Brambilla E.M."/>
            <person name="Kotsyurbenko O."/>
            <person name="Rohde M."/>
            <person name="Tindall B.J."/>
            <person name="Abt B."/>
            <person name="Goker M."/>
            <person name="Detter J.C."/>
            <person name="Woyke T."/>
            <person name="Bristow J."/>
            <person name="Eisen J.A."/>
            <person name="Markowitz V."/>
            <person name="Hugenholtz P."/>
            <person name="Klenk H.P."/>
            <person name="Kyrpides N.C."/>
        </authorList>
    </citation>
    <scope>NUCLEOTIDE SEQUENCE [LARGE SCALE GENOMIC DNA]</scope>
    <source>
        <strain evidence="8">ATCC 51119 / DSM 12145 / JCM 21818 / LMG 10337 / NBRC 100064 / NCIMB 13643</strain>
    </source>
</reference>
<dbReference type="InterPro" id="IPR014284">
    <property type="entry name" value="RNA_pol_sigma-70_dom"/>
</dbReference>
<feature type="domain" description="RNA polymerase sigma-70 region 2" evidence="5">
    <location>
        <begin position="29"/>
        <end position="92"/>
    </location>
</feature>
<dbReference type="InterPro" id="IPR014327">
    <property type="entry name" value="RNA_pol_sigma70_bacteroid"/>
</dbReference>
<protein>
    <submittedName>
        <fullName evidence="7">RNA polymerase, sigma-24 subunit, ECF subfamily</fullName>
    </submittedName>
</protein>
<evidence type="ECO:0000259" key="5">
    <source>
        <dbReference type="Pfam" id="PF04542"/>
    </source>
</evidence>
<dbReference type="AlphaFoldDB" id="F0SCL3"/>
<dbReference type="Gene3D" id="1.10.10.10">
    <property type="entry name" value="Winged helix-like DNA-binding domain superfamily/Winged helix DNA-binding domain"/>
    <property type="match status" value="1"/>
</dbReference>
<dbReference type="InterPro" id="IPR013324">
    <property type="entry name" value="RNA_pol_sigma_r3/r4-like"/>
</dbReference>
<evidence type="ECO:0000256" key="4">
    <source>
        <dbReference type="ARBA" id="ARBA00023163"/>
    </source>
</evidence>
<dbReference type="KEGG" id="psn:Pedsa_3322"/>